<dbReference type="STRING" id="436010.A0A167SRL2"/>
<feature type="non-terminal residue" evidence="1">
    <location>
        <position position="524"/>
    </location>
</feature>
<keyword evidence="2" id="KW-1185">Reference proteome</keyword>
<proteinExistence type="predicted"/>
<dbReference type="EMBL" id="KV418878">
    <property type="protein sequence ID" value="KZP02175.1"/>
    <property type="molecule type" value="Genomic_DNA"/>
</dbReference>
<dbReference type="OrthoDB" id="2422225at2759"/>
<protein>
    <submittedName>
        <fullName evidence="1">Uncharacterized protein</fullName>
    </submittedName>
</protein>
<dbReference type="Proteomes" id="UP000076532">
    <property type="component" value="Unassembled WGS sequence"/>
</dbReference>
<organism evidence="1 2">
    <name type="scientific">Athelia psychrophila</name>
    <dbReference type="NCBI Taxonomy" id="1759441"/>
    <lineage>
        <taxon>Eukaryota</taxon>
        <taxon>Fungi</taxon>
        <taxon>Dikarya</taxon>
        <taxon>Basidiomycota</taxon>
        <taxon>Agaricomycotina</taxon>
        <taxon>Agaricomycetes</taxon>
        <taxon>Agaricomycetidae</taxon>
        <taxon>Atheliales</taxon>
        <taxon>Atheliaceae</taxon>
        <taxon>Athelia</taxon>
    </lineage>
</organism>
<dbReference type="AlphaFoldDB" id="A0A167SRL2"/>
<reference evidence="1 2" key="1">
    <citation type="journal article" date="2016" name="Mol. Biol. Evol.">
        <title>Comparative Genomics of Early-Diverging Mushroom-Forming Fungi Provides Insights into the Origins of Lignocellulose Decay Capabilities.</title>
        <authorList>
            <person name="Nagy L.G."/>
            <person name="Riley R."/>
            <person name="Tritt A."/>
            <person name="Adam C."/>
            <person name="Daum C."/>
            <person name="Floudas D."/>
            <person name="Sun H."/>
            <person name="Yadav J.S."/>
            <person name="Pangilinan J."/>
            <person name="Larsson K.H."/>
            <person name="Matsuura K."/>
            <person name="Barry K."/>
            <person name="Labutti K."/>
            <person name="Kuo R."/>
            <person name="Ohm R.A."/>
            <person name="Bhattacharya S.S."/>
            <person name="Shirouzu T."/>
            <person name="Yoshinaga Y."/>
            <person name="Martin F.M."/>
            <person name="Grigoriev I.V."/>
            <person name="Hibbett D.S."/>
        </authorList>
    </citation>
    <scope>NUCLEOTIDE SEQUENCE [LARGE SCALE GENOMIC DNA]</scope>
    <source>
        <strain evidence="1 2">CBS 109695</strain>
    </source>
</reference>
<accession>A0A167SRL2</accession>
<name>A0A167SRL2_9AGAM</name>
<evidence type="ECO:0000313" key="1">
    <source>
        <dbReference type="EMBL" id="KZP02175.1"/>
    </source>
</evidence>
<gene>
    <name evidence="1" type="ORF">FIBSPDRAFT_906086</name>
</gene>
<evidence type="ECO:0000313" key="2">
    <source>
        <dbReference type="Proteomes" id="UP000076532"/>
    </source>
</evidence>
<feature type="non-terminal residue" evidence="1">
    <location>
        <position position="1"/>
    </location>
</feature>
<sequence>TGAGRARSFLAAHNLDLAAREDVRSRWSVKWARKESRKKEGAVERVLYQCDCGYDHTHHGSKKHHNAFDFTGCLAHVKVTVITKTHKMLWVRGYFEHNSGCQHAIVMCMPELQVHPSVYVVALAQLLDGTSTTEIRAKNRALFQTCGYLEQPHTLHTSSYRWLLKQSDFRTLYRQYHRVLGVNVTEAPHVNIDEWLSPQSPQFNSDLAAAIFHYTPRAAKGDRFEICIATPEMQKASWRYGHKSQIILDGTFGLCDKRLLLFIVMGLDEERKGVPLAFLMFSAPLGNRQTSAGYNTAIIQKLLHAWKHSLGRHNGQIFHALVAITDTNLIECAALLIGFPGIWLLICKFHLRQSWRNHRNRELKGKSPGHKDIKARLRTFEEALVKTTSIGNARAAITYEREVLETLQESQSLPPGPIEKGITHLNYLSSYWLSENLWRSWSDYGRHIALKILQIPFEGVLPTTNHLESFNGLLKNKHLKRSQRNGRRIRVDVLVKSLTTQILPVIFAQRSMEKVEKKRIDELI</sequence>